<feature type="compositionally biased region" description="Acidic residues" evidence="1">
    <location>
        <begin position="685"/>
        <end position="700"/>
    </location>
</feature>
<feature type="compositionally biased region" description="Basic and acidic residues" evidence="1">
    <location>
        <begin position="290"/>
        <end position="348"/>
    </location>
</feature>
<feature type="compositionally biased region" description="Acidic residues" evidence="1">
    <location>
        <begin position="726"/>
        <end position="738"/>
    </location>
</feature>
<evidence type="ECO:0000313" key="4">
    <source>
        <dbReference type="Proteomes" id="UP000320475"/>
    </source>
</evidence>
<dbReference type="Proteomes" id="UP000320475">
    <property type="component" value="Unassembled WGS sequence"/>
</dbReference>
<feature type="region of interest" description="Disordered" evidence="1">
    <location>
        <begin position="808"/>
        <end position="847"/>
    </location>
</feature>
<protein>
    <recommendedName>
        <fullName evidence="2">DNA replication checkpoint mediator MRC1 domain-containing protein</fullName>
    </recommendedName>
</protein>
<reference evidence="3 4" key="1">
    <citation type="journal article" date="2019" name="Sci. Rep.">
        <title>Comparative genomics of chytrid fungi reveal insights into the obligate biotrophic and pathogenic lifestyle of Synchytrium endobioticum.</title>
        <authorList>
            <person name="van de Vossenberg B.T.L.H."/>
            <person name="Warris S."/>
            <person name="Nguyen H.D.T."/>
            <person name="van Gent-Pelzer M.P.E."/>
            <person name="Joly D.L."/>
            <person name="van de Geest H.C."/>
            <person name="Bonants P.J.M."/>
            <person name="Smith D.S."/>
            <person name="Levesque C.A."/>
            <person name="van der Lee T.A.J."/>
        </authorList>
    </citation>
    <scope>NUCLEOTIDE SEQUENCE [LARGE SCALE GENOMIC DNA]</scope>
    <source>
        <strain evidence="3 4">LEV6574</strain>
    </source>
</reference>
<dbReference type="AlphaFoldDB" id="A0A507CKS4"/>
<feature type="compositionally biased region" description="Basic and acidic residues" evidence="1">
    <location>
        <begin position="368"/>
        <end position="383"/>
    </location>
</feature>
<feature type="compositionally biased region" description="Basic and acidic residues" evidence="1">
    <location>
        <begin position="25"/>
        <end position="34"/>
    </location>
</feature>
<feature type="region of interest" description="Disordered" evidence="1">
    <location>
        <begin position="161"/>
        <end position="201"/>
    </location>
</feature>
<dbReference type="OrthoDB" id="2130597at2759"/>
<dbReference type="CDD" id="cd22249">
    <property type="entry name" value="UDM1_RNF168_RNF169-like"/>
    <property type="match status" value="1"/>
</dbReference>
<feature type="region of interest" description="Disordered" evidence="1">
    <location>
        <begin position="670"/>
        <end position="771"/>
    </location>
</feature>
<dbReference type="InterPro" id="IPR018564">
    <property type="entry name" value="Repl_chkpnt_MRC1_dom"/>
</dbReference>
<feature type="compositionally biased region" description="Basic and acidic residues" evidence="1">
    <location>
        <begin position="670"/>
        <end position="679"/>
    </location>
</feature>
<evidence type="ECO:0000259" key="2">
    <source>
        <dbReference type="Pfam" id="PF09444"/>
    </source>
</evidence>
<accession>A0A507CKS4</accession>
<feature type="region of interest" description="Disordered" evidence="1">
    <location>
        <begin position="1031"/>
        <end position="1087"/>
    </location>
</feature>
<gene>
    <name evidence="3" type="ORF">SeLEV6574_g06670</name>
</gene>
<name>A0A507CKS4_9FUNG</name>
<dbReference type="VEuPathDB" id="FungiDB:SeMB42_g06829"/>
<feature type="compositionally biased region" description="Polar residues" evidence="1">
    <location>
        <begin position="517"/>
        <end position="528"/>
    </location>
</feature>
<feature type="compositionally biased region" description="Polar residues" evidence="1">
    <location>
        <begin position="357"/>
        <end position="367"/>
    </location>
</feature>
<feature type="region of interest" description="Disordered" evidence="1">
    <location>
        <begin position="881"/>
        <end position="906"/>
    </location>
</feature>
<feature type="region of interest" description="Disordered" evidence="1">
    <location>
        <begin position="288"/>
        <end position="407"/>
    </location>
</feature>
<feature type="compositionally biased region" description="Low complexity" evidence="1">
    <location>
        <begin position="173"/>
        <end position="182"/>
    </location>
</feature>
<feature type="region of interest" description="Disordered" evidence="1">
    <location>
        <begin position="1"/>
        <end position="62"/>
    </location>
</feature>
<evidence type="ECO:0000313" key="3">
    <source>
        <dbReference type="EMBL" id="TPX40328.1"/>
    </source>
</evidence>
<dbReference type="EMBL" id="QEAM01000396">
    <property type="protein sequence ID" value="TPX40328.1"/>
    <property type="molecule type" value="Genomic_DNA"/>
</dbReference>
<evidence type="ECO:0000256" key="1">
    <source>
        <dbReference type="SAM" id="MobiDB-lite"/>
    </source>
</evidence>
<dbReference type="Pfam" id="PF09444">
    <property type="entry name" value="MRC1"/>
    <property type="match status" value="1"/>
</dbReference>
<organism evidence="3 4">
    <name type="scientific">Synchytrium endobioticum</name>
    <dbReference type="NCBI Taxonomy" id="286115"/>
    <lineage>
        <taxon>Eukaryota</taxon>
        <taxon>Fungi</taxon>
        <taxon>Fungi incertae sedis</taxon>
        <taxon>Chytridiomycota</taxon>
        <taxon>Chytridiomycota incertae sedis</taxon>
        <taxon>Chytridiomycetes</taxon>
        <taxon>Synchytriales</taxon>
        <taxon>Synchytriaceae</taxon>
        <taxon>Synchytrium</taxon>
    </lineage>
</organism>
<feature type="region of interest" description="Disordered" evidence="1">
    <location>
        <begin position="517"/>
        <end position="580"/>
    </location>
</feature>
<comment type="caution">
    <text evidence="3">The sequence shown here is derived from an EMBL/GenBank/DDBJ whole genome shotgun (WGS) entry which is preliminary data.</text>
</comment>
<feature type="compositionally biased region" description="Polar residues" evidence="1">
    <location>
        <begin position="390"/>
        <end position="402"/>
    </location>
</feature>
<feature type="domain" description="DNA replication checkpoint mediator MRC1" evidence="2">
    <location>
        <begin position="807"/>
        <end position="945"/>
    </location>
</feature>
<feature type="region of interest" description="Disordered" evidence="1">
    <location>
        <begin position="1169"/>
        <end position="1201"/>
    </location>
</feature>
<sequence length="1216" mass="132898">MTDEADLIKRPPITYGRRKPMHGCRTPESDRHGTPTDAPPFTTLHADANQGEGGPTTSSTDDAVLMITDSDGHEIPSTSVKQTVLQQVATQQATLDSKMNEDQCLVVTKPVKRGSRRMNDLLKRFGYGAGFPNASKDHPYEQEERANPAVYHVVDNDKEMLDWRLPSPPPQVISSSRPISPKNRPPPRPISTAPPPKAKSSAKLAAALTVDKFVPITDAASIVKSNRQTARLIHAQPDDDDDHDNGDIELEIVHLIEHSATRNIQHVIPTRQRSGATAVPFMVRSTHNPLAERAKRNAELKKVGDEQLKRERDEEKARRQKTADERRALKEARRKERQAERVAEEQRRAVQAAAAATASSTNPSGSRENADGEPLPKRQRLDQTDGANDMTVTSNHQSNEVQGVTDEDGIDETLKDTRGIHASISKCEDVTMSKDKNATENEDDTESQMELFGSKQLEPGASDLMEDDGEHHLGFLEKMTQDPLPSDSQLLEPPTPFAKDFAGADTVIAATDTCAVSNSPLQPTQDASQIPPKSKFKKQSRPGGLDRFFNTTAVRDKERGNSDNNSSNNKAAALQEPGSNPNILSALLSGNLATQGKAEGNNEGAAENIMDLLSGKFESPADSTRLSGANDNILDLLSGRFPTQQAEPFVAVLPENQDDVVDHLMLHDDASRDVDDSESHTTQGTDDDDDDGDDGEESDDEPARIVLDEDAPAPMYNKRKRVIEESSSDNDATSDTESDGSSGGNDGNETNERAGNSEMKDDIIHDVAEDEECEKTQIILLPGDPRKDSKAGWDDVFNRPMILQEAKPKSAFIDTEAEEEDDEFKGAGGVDGDVEDEDYGPMSGDDEKIEDFSQVIDLFHKQQAAADKKMFDTLLEDVTAGGMSRRRRDRGGDERGVGWDTDSESDDEIRRFKARHRMNGLFRSNDDGSEWAKLAKDPKTKPFAACFDESALWGDSDEEEQIETVSASTIRGELMRVGSSLSNASLSLRRSMSVDLDEYEDEEEEHRYDGSKSASKIESTLSKYRLATAGNAEEEGDADSELIGSDRRLTSAKRRDSRGRLGFGGMAGGSSSDGRNSRQPVNDAPQMPFDVVKVIRDRNKADRRGPRAQSFQLGGSYMSRTLVATKNSSMQAQKDVKLEMKVSRMGSGGLDGEVSKTAKRMMAFQVYAPGGATNDKSSSGRLASVKETAATKPKVLPPSSQTGRLLGFLARSNGFA</sequence>
<feature type="compositionally biased region" description="Pro residues" evidence="1">
    <location>
        <begin position="183"/>
        <end position="197"/>
    </location>
</feature>
<feature type="compositionally biased region" description="Basic and acidic residues" evidence="1">
    <location>
        <begin position="758"/>
        <end position="767"/>
    </location>
</feature>
<proteinExistence type="predicted"/>